<protein>
    <submittedName>
        <fullName evidence="1">Uncharacterized protein</fullName>
    </submittedName>
</protein>
<evidence type="ECO:0000313" key="2">
    <source>
        <dbReference type="Proteomes" id="UP000003561"/>
    </source>
</evidence>
<proteinExistence type="predicted"/>
<reference evidence="1 2" key="2">
    <citation type="submission" date="2009-03" db="EMBL/GenBank/DDBJ databases">
        <title>Draft genome sequence of Roseburia inulinivorans (DSM 16841).</title>
        <authorList>
            <person name="Sudarsanam P."/>
            <person name="Ley R."/>
            <person name="Guruge J."/>
            <person name="Turnbaugh P.J."/>
            <person name="Mahowald M."/>
            <person name="Liep D."/>
            <person name="Gordon J."/>
        </authorList>
    </citation>
    <scope>NUCLEOTIDE SEQUENCE [LARGE SCALE GENOMIC DNA]</scope>
    <source>
        <strain evidence="1 2">DSM 16841</strain>
    </source>
</reference>
<dbReference type="RefSeq" id="WP_007889754.1">
    <property type="nucleotide sequence ID" value="NZ_ACFY01000152.1"/>
</dbReference>
<evidence type="ECO:0000313" key="1">
    <source>
        <dbReference type="EMBL" id="EEG92576.1"/>
    </source>
</evidence>
<gene>
    <name evidence="1" type="ORF">ROSEINA2194_03631</name>
</gene>
<organism evidence="1 2">
    <name type="scientific">Roseburia inulinivorans DSM 16841</name>
    <dbReference type="NCBI Taxonomy" id="622312"/>
    <lineage>
        <taxon>Bacteria</taxon>
        <taxon>Bacillati</taxon>
        <taxon>Bacillota</taxon>
        <taxon>Clostridia</taxon>
        <taxon>Lachnospirales</taxon>
        <taxon>Lachnospiraceae</taxon>
        <taxon>Roseburia</taxon>
    </lineage>
</organism>
<dbReference type="Proteomes" id="UP000003561">
    <property type="component" value="Unassembled WGS sequence"/>
</dbReference>
<reference evidence="1 2" key="1">
    <citation type="submission" date="2009-02" db="EMBL/GenBank/DDBJ databases">
        <authorList>
            <person name="Fulton L."/>
            <person name="Clifton S."/>
            <person name="Fulton B."/>
            <person name="Xu J."/>
            <person name="Minx P."/>
            <person name="Pepin K.H."/>
            <person name="Johnson M."/>
            <person name="Bhonagiri V."/>
            <person name="Nash W.E."/>
            <person name="Mardis E.R."/>
            <person name="Wilson R.K."/>
        </authorList>
    </citation>
    <scope>NUCLEOTIDE SEQUENCE [LARGE SCALE GENOMIC DNA]</scope>
    <source>
        <strain evidence="1 2">DSM 16841</strain>
    </source>
</reference>
<name>C0FXZ2_9FIRM</name>
<dbReference type="AlphaFoldDB" id="C0FXZ2"/>
<comment type="caution">
    <text evidence="1">The sequence shown here is derived from an EMBL/GenBank/DDBJ whole genome shotgun (WGS) entry which is preliminary data.</text>
</comment>
<accession>C0FXZ2</accession>
<dbReference type="GeneID" id="75161575"/>
<sequence>MNITDLTLIALQITGSNDAAGILLRILPGYEYQNGKRMDTQTHIKYEVVFPENNFEKVIVKVPGTKPVMTPEELDLQKGKVKIKFKNLSGKFYRTNSGEYALSCSADGVEVMA</sequence>
<dbReference type="EMBL" id="ACFY01000152">
    <property type="protein sequence ID" value="EEG92576.1"/>
    <property type="molecule type" value="Genomic_DNA"/>
</dbReference>